<feature type="domain" description="BHLH" evidence="7">
    <location>
        <begin position="150"/>
        <end position="199"/>
    </location>
</feature>
<feature type="region of interest" description="Disordered" evidence="6">
    <location>
        <begin position="55"/>
        <end position="81"/>
    </location>
</feature>
<dbReference type="GO" id="GO:0006355">
    <property type="term" value="P:regulation of DNA-templated transcription"/>
    <property type="evidence" value="ECO:0000318"/>
    <property type="project" value="GO_Central"/>
</dbReference>
<keyword evidence="2" id="KW-0805">Transcription regulation</keyword>
<dbReference type="InterPro" id="IPR036638">
    <property type="entry name" value="HLH_DNA-bd_sf"/>
</dbReference>
<dbReference type="InterPro" id="IPR054502">
    <property type="entry name" value="bHLH-TF_ACT-like_plant"/>
</dbReference>
<evidence type="ECO:0000256" key="6">
    <source>
        <dbReference type="SAM" id="MobiDB-lite"/>
    </source>
</evidence>
<proteinExistence type="predicted"/>
<dbReference type="GeneID" id="104593190"/>
<evidence type="ECO:0000256" key="5">
    <source>
        <dbReference type="SAM" id="Coils"/>
    </source>
</evidence>
<dbReference type="eggNOG" id="ENOG502QQUB">
    <property type="taxonomic scope" value="Eukaryota"/>
</dbReference>
<evidence type="ECO:0000259" key="7">
    <source>
        <dbReference type="PROSITE" id="PS50888"/>
    </source>
</evidence>
<dbReference type="Gene3D" id="4.10.280.10">
    <property type="entry name" value="Helix-loop-helix DNA-binding domain"/>
    <property type="match status" value="1"/>
</dbReference>
<protein>
    <submittedName>
        <fullName evidence="9">Transcription factor ABORTED MICROSPORES-like isoform X1</fullName>
    </submittedName>
</protein>
<keyword evidence="8" id="KW-1185">Reference proteome</keyword>
<evidence type="ECO:0000313" key="9">
    <source>
        <dbReference type="RefSeq" id="XP_010251244.1"/>
    </source>
</evidence>
<dbReference type="InterPro" id="IPR011598">
    <property type="entry name" value="bHLH_dom"/>
</dbReference>
<dbReference type="Pfam" id="PF22754">
    <property type="entry name" value="bHLH-TF_ACT-like_plant"/>
    <property type="match status" value="1"/>
</dbReference>
<dbReference type="GO" id="GO:0005634">
    <property type="term" value="C:nucleus"/>
    <property type="evidence" value="ECO:0000318"/>
    <property type="project" value="GO_Central"/>
</dbReference>
<dbReference type="KEGG" id="nnu:104593190"/>
<evidence type="ECO:0000256" key="2">
    <source>
        <dbReference type="ARBA" id="ARBA00023015"/>
    </source>
</evidence>
<sequence length="352" mass="40186">MGQSNLFWEQEAMIERNCTHKSLDEQMLSPAHDGDGYLHGDYLCFMSKHQFGSVRPENDSFHEGSSTGSIPSEEPQSFGSRSALGSRQMVALMEQSDRITTQDSLTESSVYREIGYNNCFLIEQDMEIVSGHLMGGKDKLKACRRLGGEQYQSKNLITERNRRNKIKSKLFALRALVPKITKMDRMSILGDAIEYIQELQNNVKNLQDELMCSQEKDESKSNIQLNIPNRRGGATEKIRRQVHGTSCSSSTRENHDFSTVNDMGRQPMEVQVEVHQIDPNEFFVRLCCEHRRGWFRRLMETMNSLGLQVTDVNVTTFKGMVLCNLKSTEVNHGELQAQHVKELLLKKICNPT</sequence>
<gene>
    <name evidence="9" type="primary">LOC104593190</name>
</gene>
<organism evidence="8 9">
    <name type="scientific">Nelumbo nucifera</name>
    <name type="common">Sacred lotus</name>
    <dbReference type="NCBI Taxonomy" id="4432"/>
    <lineage>
        <taxon>Eukaryota</taxon>
        <taxon>Viridiplantae</taxon>
        <taxon>Streptophyta</taxon>
        <taxon>Embryophyta</taxon>
        <taxon>Tracheophyta</taxon>
        <taxon>Spermatophyta</taxon>
        <taxon>Magnoliopsida</taxon>
        <taxon>Proteales</taxon>
        <taxon>Nelumbonaceae</taxon>
        <taxon>Nelumbo</taxon>
    </lineage>
</organism>
<comment type="subcellular location">
    <subcellularLocation>
        <location evidence="1">Nucleus</location>
    </subcellularLocation>
</comment>
<dbReference type="AlphaFoldDB" id="A0A1U7ZSL7"/>
<dbReference type="Pfam" id="PF00010">
    <property type="entry name" value="HLH"/>
    <property type="match status" value="1"/>
</dbReference>
<dbReference type="PANTHER" id="PTHR31945:SF63">
    <property type="entry name" value="TRANSCRIPTION FACTOR BHLH90"/>
    <property type="match status" value="1"/>
</dbReference>
<name>A0A1U7ZSL7_NELNU</name>
<evidence type="ECO:0000256" key="3">
    <source>
        <dbReference type="ARBA" id="ARBA00023163"/>
    </source>
</evidence>
<dbReference type="SUPFAM" id="SSF47459">
    <property type="entry name" value="HLH, helix-loop-helix DNA-binding domain"/>
    <property type="match status" value="1"/>
</dbReference>
<dbReference type="Proteomes" id="UP000189703">
    <property type="component" value="Unplaced"/>
</dbReference>
<reference evidence="9" key="1">
    <citation type="submission" date="2025-08" db="UniProtKB">
        <authorList>
            <consortium name="RefSeq"/>
        </authorList>
    </citation>
    <scope>IDENTIFICATION</scope>
</reference>
<evidence type="ECO:0000256" key="1">
    <source>
        <dbReference type="ARBA" id="ARBA00004123"/>
    </source>
</evidence>
<keyword evidence="4" id="KW-0539">Nucleus</keyword>
<dbReference type="OrthoDB" id="690068at2759"/>
<dbReference type="PROSITE" id="PS50888">
    <property type="entry name" value="BHLH"/>
    <property type="match status" value="1"/>
</dbReference>
<dbReference type="PANTHER" id="PTHR31945">
    <property type="entry name" value="TRANSCRIPTION FACTOR SCREAM2-RELATED"/>
    <property type="match status" value="1"/>
</dbReference>
<feature type="coiled-coil region" evidence="5">
    <location>
        <begin position="189"/>
        <end position="216"/>
    </location>
</feature>
<dbReference type="InParanoid" id="A0A1U7ZSL7"/>
<dbReference type="GO" id="GO:0043565">
    <property type="term" value="F:sequence-specific DNA binding"/>
    <property type="evidence" value="ECO:0000318"/>
    <property type="project" value="GO_Central"/>
</dbReference>
<accession>A0A1U7ZSL7</accession>
<dbReference type="SMART" id="SM00353">
    <property type="entry name" value="HLH"/>
    <property type="match status" value="1"/>
</dbReference>
<feature type="compositionally biased region" description="Polar residues" evidence="6">
    <location>
        <begin position="63"/>
        <end position="81"/>
    </location>
</feature>
<keyword evidence="5" id="KW-0175">Coiled coil</keyword>
<keyword evidence="3" id="KW-0804">Transcription</keyword>
<dbReference type="GO" id="GO:0003700">
    <property type="term" value="F:DNA-binding transcription factor activity"/>
    <property type="evidence" value="ECO:0000318"/>
    <property type="project" value="GO_Central"/>
</dbReference>
<evidence type="ECO:0000313" key="8">
    <source>
        <dbReference type="Proteomes" id="UP000189703"/>
    </source>
</evidence>
<dbReference type="GO" id="GO:0046983">
    <property type="term" value="F:protein dimerization activity"/>
    <property type="evidence" value="ECO:0007669"/>
    <property type="project" value="InterPro"/>
</dbReference>
<dbReference type="RefSeq" id="XP_010251244.1">
    <property type="nucleotide sequence ID" value="XM_010252942.2"/>
</dbReference>
<dbReference type="InterPro" id="IPR051358">
    <property type="entry name" value="TF_AMS/ICE1/BHLH6-like"/>
</dbReference>
<evidence type="ECO:0000256" key="4">
    <source>
        <dbReference type="ARBA" id="ARBA00023242"/>
    </source>
</evidence>